<dbReference type="InterPro" id="IPR050489">
    <property type="entry name" value="Tyr-tRNA_synthase"/>
</dbReference>
<keyword evidence="6 9" id="KW-0030">Aminoacyl-tRNA synthetase</keyword>
<gene>
    <name evidence="10" type="ORF">DDW03_01905</name>
</gene>
<evidence type="ECO:0000256" key="2">
    <source>
        <dbReference type="ARBA" id="ARBA00022598"/>
    </source>
</evidence>
<dbReference type="GO" id="GO:0005737">
    <property type="term" value="C:cytoplasm"/>
    <property type="evidence" value="ECO:0007669"/>
    <property type="project" value="TreeGrafter"/>
</dbReference>
<dbReference type="PIRSF" id="PIRSF006588">
    <property type="entry name" value="TyrRS_arch_euk"/>
    <property type="match status" value="1"/>
</dbReference>
<dbReference type="GO" id="GO:0004831">
    <property type="term" value="F:tyrosine-tRNA ligase activity"/>
    <property type="evidence" value="ECO:0007669"/>
    <property type="project" value="UniProtKB-EC"/>
</dbReference>
<dbReference type="AlphaFoldDB" id="A0A2T9WL73"/>
<evidence type="ECO:0000256" key="5">
    <source>
        <dbReference type="ARBA" id="ARBA00022917"/>
    </source>
</evidence>
<name>A0A2T9WL73_NANST</name>
<dbReference type="SUPFAM" id="SSF52374">
    <property type="entry name" value="Nucleotidylyl transferase"/>
    <property type="match status" value="1"/>
</dbReference>
<evidence type="ECO:0000256" key="3">
    <source>
        <dbReference type="ARBA" id="ARBA00022741"/>
    </source>
</evidence>
<organism evidence="10">
    <name type="scientific">Nanobsidianus stetteri</name>
    <dbReference type="NCBI Taxonomy" id="1294122"/>
    <lineage>
        <taxon>Archaea</taxon>
        <taxon>Nanobdellota</taxon>
        <taxon>Candidatus Nanoarchaeia</taxon>
        <taxon>Nanoarchaeales</taxon>
        <taxon>Nanopusillaceae</taxon>
        <taxon>Candidatus Nanobsidianus</taxon>
    </lineage>
</organism>
<keyword evidence="5 9" id="KW-0648">Protein biosynthesis</keyword>
<evidence type="ECO:0000313" key="10">
    <source>
        <dbReference type="EMBL" id="PVU68583.1"/>
    </source>
</evidence>
<proteinExistence type="inferred from homology"/>
<comment type="caution">
    <text evidence="10">The sequence shown here is derived from an EMBL/GenBank/DDBJ whole genome shotgun (WGS) entry which is preliminary data.</text>
</comment>
<evidence type="ECO:0000256" key="9">
    <source>
        <dbReference type="RuleBase" id="RU363036"/>
    </source>
</evidence>
<evidence type="ECO:0000256" key="4">
    <source>
        <dbReference type="ARBA" id="ARBA00022840"/>
    </source>
</evidence>
<dbReference type="Gene3D" id="1.10.240.10">
    <property type="entry name" value="Tyrosyl-Transfer RNA Synthetase"/>
    <property type="match status" value="1"/>
</dbReference>
<dbReference type="EC" id="6.1.1.1" evidence="1"/>
<dbReference type="InterPro" id="IPR014729">
    <property type="entry name" value="Rossmann-like_a/b/a_fold"/>
</dbReference>
<protein>
    <recommendedName>
        <fullName evidence="1">tyrosine--tRNA ligase</fullName>
        <ecNumber evidence="1">6.1.1.1</ecNumber>
    </recommendedName>
    <alternativeName>
        <fullName evidence="7">Tyrosyl-tRNA synthetase</fullName>
    </alternativeName>
</protein>
<dbReference type="NCBIfam" id="NF006330">
    <property type="entry name" value="PRK08560.1"/>
    <property type="match status" value="1"/>
</dbReference>
<keyword evidence="3 9" id="KW-0547">Nucleotide-binding</keyword>
<evidence type="ECO:0000256" key="1">
    <source>
        <dbReference type="ARBA" id="ARBA00013160"/>
    </source>
</evidence>
<accession>A0A2T9WL73</accession>
<dbReference type="GO" id="GO:0006437">
    <property type="term" value="P:tyrosyl-tRNA aminoacylation"/>
    <property type="evidence" value="ECO:0007669"/>
    <property type="project" value="TreeGrafter"/>
</dbReference>
<reference evidence="10" key="2">
    <citation type="submission" date="2017-05" db="EMBL/GenBank/DDBJ databases">
        <authorList>
            <person name="Song R."/>
            <person name="Chenine A.L."/>
            <person name="Ruprecht R.M."/>
        </authorList>
    </citation>
    <scope>NUCLEOTIDE SEQUENCE</scope>
    <source>
        <strain evidence="10">SCGC AB-777_F03</strain>
    </source>
</reference>
<dbReference type="Gene3D" id="3.40.50.620">
    <property type="entry name" value="HUPs"/>
    <property type="match status" value="1"/>
</dbReference>
<dbReference type="InterPro" id="IPR023617">
    <property type="entry name" value="Tyr-tRNA-ligase_arc/euk-type"/>
</dbReference>
<dbReference type="Pfam" id="PF00579">
    <property type="entry name" value="tRNA-synt_1b"/>
    <property type="match status" value="1"/>
</dbReference>
<evidence type="ECO:0000256" key="6">
    <source>
        <dbReference type="ARBA" id="ARBA00023146"/>
    </source>
</evidence>
<evidence type="ECO:0000256" key="7">
    <source>
        <dbReference type="ARBA" id="ARBA00033323"/>
    </source>
</evidence>
<dbReference type="PANTHER" id="PTHR46264">
    <property type="entry name" value="TYROSINE-TRNA LIGASE"/>
    <property type="match status" value="1"/>
</dbReference>
<dbReference type="PANTHER" id="PTHR46264:SF4">
    <property type="entry name" value="TYROSINE--TRNA LIGASE, CYTOPLASMIC"/>
    <property type="match status" value="1"/>
</dbReference>
<dbReference type="InterPro" id="IPR002305">
    <property type="entry name" value="aa-tRNA-synth_Ic"/>
</dbReference>
<keyword evidence="4 9" id="KW-0067">ATP-binding</keyword>
<reference evidence="10" key="1">
    <citation type="journal article" date="2015" name="Appl. Environ. Microbiol.">
        <title>Nanoarchaeota, Their Sulfolobales Host, and Nanoarchaeota Virus Distribution across Yellowstone National Park Hot Springs.</title>
        <authorList>
            <person name="Munson-McGee J.H."/>
            <person name="Field E.K."/>
            <person name="Bateson M."/>
            <person name="Rooney C."/>
            <person name="Stepanauskas R."/>
            <person name="Young M.J."/>
        </authorList>
    </citation>
    <scope>NUCLEOTIDE SEQUENCE [LARGE SCALE GENOMIC DNA]</scope>
    <source>
        <strain evidence="10">SCGC AB-777_F03</strain>
    </source>
</reference>
<comment type="catalytic activity">
    <reaction evidence="8">
        <text>tRNA(Tyr) + L-tyrosine + ATP = L-tyrosyl-tRNA(Tyr) + AMP + diphosphate + H(+)</text>
        <dbReference type="Rhea" id="RHEA:10220"/>
        <dbReference type="Rhea" id="RHEA-COMP:9706"/>
        <dbReference type="Rhea" id="RHEA-COMP:9707"/>
        <dbReference type="ChEBI" id="CHEBI:15378"/>
        <dbReference type="ChEBI" id="CHEBI:30616"/>
        <dbReference type="ChEBI" id="CHEBI:33019"/>
        <dbReference type="ChEBI" id="CHEBI:58315"/>
        <dbReference type="ChEBI" id="CHEBI:78442"/>
        <dbReference type="ChEBI" id="CHEBI:78536"/>
        <dbReference type="ChEBI" id="CHEBI:456215"/>
        <dbReference type="EC" id="6.1.1.1"/>
    </reaction>
</comment>
<dbReference type="GO" id="GO:0005524">
    <property type="term" value="F:ATP binding"/>
    <property type="evidence" value="ECO:0007669"/>
    <property type="project" value="UniProtKB-KW"/>
</dbReference>
<sequence length="424" mass="49811">MMDKNIIKLLLWKKPAIEVLNEEKANKINNFRHYIGYEISGYVHLGTAVVSGYKLIDFMNFAETEVFLADWHSVINNKLGGDPEVIKRIAKGYFTEAMKQTIKSLGGDPNKVKFVLASEIYNDDYWAEVIKIGKNTTLNRLLRSITIMGRKYEESMPSANLIYPLMQAADIIFQKINIAHAGIDQRKIHVITIEYADKINYNLIAVHHQLITNLQLPYETFQKLKSGNIKEAKEELSELKMSKSIPGSAIFVHDSPSEIIDKINKAFCPQRELEFNPIWEIIEYLIFRDQENYWIIKYLYENNLYKVENVEKINYDIYEESKNKNKINWNDVYKIIDKESNELYKYSYKDIEFEIINEKTGERKVYNNLWDLRKDWVEGKIHPLDLKKAVGKWLANKLEPVYKYFTEGPGKKYKEELDSVKITR</sequence>
<keyword evidence="2 9" id="KW-0436">Ligase</keyword>
<evidence type="ECO:0000256" key="8">
    <source>
        <dbReference type="ARBA" id="ARBA00048248"/>
    </source>
</evidence>
<dbReference type="EMBL" id="QEFP01000007">
    <property type="protein sequence ID" value="PVU68583.1"/>
    <property type="molecule type" value="Genomic_DNA"/>
</dbReference>
<comment type="similarity">
    <text evidence="9">Belongs to the class-I aminoacyl-tRNA synthetase family.</text>
</comment>